<organism evidence="2 3">
    <name type="scientific">Bifidobacterium gallicum DSM 20093 = LMG 11596</name>
    <dbReference type="NCBI Taxonomy" id="561180"/>
    <lineage>
        <taxon>Bacteria</taxon>
        <taxon>Bacillati</taxon>
        <taxon>Actinomycetota</taxon>
        <taxon>Actinomycetes</taxon>
        <taxon>Bifidobacteriales</taxon>
        <taxon>Bifidobacteriaceae</taxon>
        <taxon>Bifidobacterium</taxon>
    </lineage>
</organism>
<gene>
    <name evidence="2" type="ORF">BIFGAL_04335</name>
</gene>
<dbReference type="AlphaFoldDB" id="D1NWS9"/>
<accession>D1NWS9</accession>
<proteinExistence type="predicted"/>
<evidence type="ECO:0000313" key="3">
    <source>
        <dbReference type="Proteomes" id="UP000003656"/>
    </source>
</evidence>
<evidence type="ECO:0000313" key="2">
    <source>
        <dbReference type="EMBL" id="EFA22138.1"/>
    </source>
</evidence>
<dbReference type="Proteomes" id="UP000003656">
    <property type="component" value="Unassembled WGS sequence"/>
</dbReference>
<protein>
    <submittedName>
        <fullName evidence="2">Uncharacterized protein</fullName>
    </submittedName>
</protein>
<dbReference type="EMBL" id="ABXB03000006">
    <property type="protein sequence ID" value="EFA22138.1"/>
    <property type="molecule type" value="Genomic_DNA"/>
</dbReference>
<comment type="caution">
    <text evidence="2">The sequence shown here is derived from an EMBL/GenBank/DDBJ whole genome shotgun (WGS) entry which is preliminary data.</text>
</comment>
<evidence type="ECO:0000256" key="1">
    <source>
        <dbReference type="SAM" id="MobiDB-lite"/>
    </source>
</evidence>
<feature type="region of interest" description="Disordered" evidence="1">
    <location>
        <begin position="86"/>
        <end position="113"/>
    </location>
</feature>
<sequence length="135" mass="13947">MTEVLRRDGRLDPGWNDCGIASRGEGAAAEECASVWAAEPWAAQLVEELLPGALEGDRRALAGVKLGGAPAEALCVWPAEDVGTDGVRDGVPDAAPDEGAKLGGRASLASNESDPVDRALILVSSSTYGYRLDTV</sequence>
<reference evidence="2 3" key="1">
    <citation type="submission" date="2009-11" db="EMBL/GenBank/DDBJ databases">
        <authorList>
            <person name="Weinstock G."/>
            <person name="Sodergren E."/>
            <person name="Clifton S."/>
            <person name="Fulton L."/>
            <person name="Fulton B."/>
            <person name="Courtney L."/>
            <person name="Fronick C."/>
            <person name="Harrison M."/>
            <person name="Strong C."/>
            <person name="Farmer C."/>
            <person name="Delahaunty K."/>
            <person name="Markovic C."/>
            <person name="Hall O."/>
            <person name="Minx P."/>
            <person name="Tomlinson C."/>
            <person name="Mitreva M."/>
            <person name="Nelson J."/>
            <person name="Hou S."/>
            <person name="Wollam A."/>
            <person name="Pepin K.H."/>
            <person name="Johnson M."/>
            <person name="Bhonagiri V."/>
            <person name="Nash W.E."/>
            <person name="Warren W."/>
            <person name="Chinwalla A."/>
            <person name="Mardis E.R."/>
            <person name="Wilson R.K."/>
        </authorList>
    </citation>
    <scope>NUCLEOTIDE SEQUENCE [LARGE SCALE GENOMIC DNA]</scope>
    <source>
        <strain evidence="2 3">DSM 20093</strain>
    </source>
</reference>
<name>D1NWS9_9BIFI</name>
<dbReference type="STRING" id="561180.BIFGAL_04335"/>